<sequence length="1721" mass="193917">MMHGYGRRLVVCRDIIHATMSEDQWVLKSQIFSAVKYRALNYASEASTGQRLTMNWLSLPMPYHLGSSDLYPHTGNPPDNTYRKPWSRGNVISTCKLFVSGSALDYLGPDERPTDCLEKLVVSLVRGDPLEVIPSSNPNSQLHVDREEVAWLLRDARNDTHIVCNEYFSKRTVEHLSPRHHLKDLVMAEDVLFVDHLPQFKKRLPSLKAKLSRLRNLPVSDPLLGSTVGAMLATTIFSDCAACEALLMDQPESTRNRFNADEEFHKELLLKDESLMLPVEMDSSIDRREDCVPFSKLYNLLNLVPELVDQTSCLDMLTTATPSNPLWSRDISQFEVALLPVKDSHCEMNENLLDLQLSDHLMLHTQMELDLTLKPSPRPSLTHNFLSPSQLQAEPISPVYSHHLLSESDREDMERARWMAEKHHHVVLAFLLAEPQKSKPISQYQPLNEAMKLLLIGCDNSLTLEGGMELFDRGLSSPWLKDVCHEGSCDFTEHMITPAQPHTMVTLSTKMEDFTPLSLCQMDNILSESIDDSKLSVPLGEINAKSIRRNATQMTVTSHQERGGAENAVNTTAGSTFHLKEISRNSAFSARAGTDFQEKENTGNVAVRAQSSTFSQEKDSFENVATPDYTGNMTVTAAQDTTSNCLGKNDHAVIVQMKEQGRHDQKDNVFKHSSPRLDQRDNVFKHSPPRRDQRDNVFKHSSPRFDQMDNVFKHSPPRPDQRDNVFKHSSPRLNQRDNVFKHSSPRPDQRDNVFKHSSPRPGVRDNHKSVRMAKSQNDLDTFIMLRSQQRTVPVSPQKYTSTPVSLAMDQTTQPTTTEPGPGSDVKPIANHNIIANKAIIQPVPGDTHECRVLHVKATESQVRAYRELQAFVLPCLSRARELGLTNTSCGDFRSLDPDRTRYLLKQQEKELSMRQGQDPEALYNQVALIHVLVTMKDMIFKCDLSTALEYLSKATEACIGPSLNTLVRRLQVVLYLSQRNQEPNHKMLELQEVLSTWVQGKSSGDQHFNVLVIKTTNSNCARGVVVQGLSQVKVSGKTVVAVCPEDSRSKLEMVQVVDSLKSSWCLVVCSQHLGSDFPWIWFSLVVEYDHTEHAPWASVCAERNIPHIIFQTMIPNSSESDSWPLERSVPFVLFVTESLLNCPQLLQILESTYNVTVLERSHSQSLQMLGGTHHYAVVTVDESTAVIIQELEELYQDRACEAVVMRLTALSLQYRCCWLILYCQTDSGLSSEGFNNLALVYSSLVLFGLKTEDLDVKVVILSQVVDIAKWICQIAFHTLLSSDRDTLQYLDREWLSVLPSEEECCLLGFPSVNPLVAQLMLRRSPSFHWLLGASLSQLQALLPEVPLRVLKLFSDTTSLYKLTASSPETHTEFSHQKDYDGPPYPWASSPDHPKPFNPSSFLPGSPSAVSGVRDIYRQGSVLAKENSALFQLDSSRSIRSQQEPPQPSWSLNPLVAEEQSNEERFFGWNRGEVEWTDRVRQMPCGSPRGFSAGNPFETGPSYIYRNNHQRPVSSDSQLGSSPGGSGDQQQYPDNHYPGLTSPHGARFWGSSPGSPYNTNKAREDASVSSGYGTSYRTGMERKRRAESPLMMNTVLTPLKKGRLRYEKNSIMTRKVFTNTRERWRQHNVNTAFAELRKLIPTHPPEKKLSKNEILRLAMRYINFLVQLLESQSGQPASHSPNALLTFLRGNVERLHSSRTWGLASDTDAPSPGSSCDSTEAW</sequence>
<reference evidence="1" key="1">
    <citation type="submission" date="2021-05" db="EMBL/GenBank/DDBJ databases">
        <authorList>
            <person name="Pan Q."/>
            <person name="Jouanno E."/>
            <person name="Zahm M."/>
            <person name="Klopp C."/>
            <person name="Cabau C."/>
            <person name="Louis A."/>
            <person name="Berthelot C."/>
            <person name="Parey E."/>
            <person name="Roest Crollius H."/>
            <person name="Montfort J."/>
            <person name="Robinson-Rechavi M."/>
            <person name="Bouchez O."/>
            <person name="Lampietro C."/>
            <person name="Lopez Roques C."/>
            <person name="Donnadieu C."/>
            <person name="Postlethwait J."/>
            <person name="Bobe J."/>
            <person name="Dillon D."/>
            <person name="Chandos A."/>
            <person name="von Hippel F."/>
            <person name="Guiguen Y."/>
        </authorList>
    </citation>
    <scope>NUCLEOTIDE SEQUENCE</scope>
    <source>
        <strain evidence="1">YG-Jan2019</strain>
    </source>
</reference>
<name>A0ACC2GQK7_DALPE</name>
<dbReference type="EMBL" id="CM055737">
    <property type="protein sequence ID" value="KAJ8006029.1"/>
    <property type="molecule type" value="Genomic_DNA"/>
</dbReference>
<proteinExistence type="predicted"/>
<comment type="caution">
    <text evidence="1">The sequence shown here is derived from an EMBL/GenBank/DDBJ whole genome shotgun (WGS) entry which is preliminary data.</text>
</comment>
<evidence type="ECO:0000313" key="1">
    <source>
        <dbReference type="EMBL" id="KAJ8006029.1"/>
    </source>
</evidence>
<accession>A0ACC2GQK7</accession>
<evidence type="ECO:0000313" key="2">
    <source>
        <dbReference type="Proteomes" id="UP001157502"/>
    </source>
</evidence>
<dbReference type="Proteomes" id="UP001157502">
    <property type="component" value="Chromosome 10"/>
</dbReference>
<protein>
    <submittedName>
        <fullName evidence="1">Uncharacterized protein</fullName>
    </submittedName>
</protein>
<gene>
    <name evidence="1" type="ORF">DPEC_G00124010</name>
</gene>
<organism evidence="1 2">
    <name type="scientific">Dallia pectoralis</name>
    <name type="common">Alaska blackfish</name>
    <dbReference type="NCBI Taxonomy" id="75939"/>
    <lineage>
        <taxon>Eukaryota</taxon>
        <taxon>Metazoa</taxon>
        <taxon>Chordata</taxon>
        <taxon>Craniata</taxon>
        <taxon>Vertebrata</taxon>
        <taxon>Euteleostomi</taxon>
        <taxon>Actinopterygii</taxon>
        <taxon>Neopterygii</taxon>
        <taxon>Teleostei</taxon>
        <taxon>Protacanthopterygii</taxon>
        <taxon>Esociformes</taxon>
        <taxon>Umbridae</taxon>
        <taxon>Dallia</taxon>
    </lineage>
</organism>
<keyword evidence="2" id="KW-1185">Reference proteome</keyword>